<dbReference type="InterPro" id="IPR051599">
    <property type="entry name" value="Cell_Envelope_Assoc"/>
</dbReference>
<organism evidence="2 3">
    <name type="scientific">Adlercreutzia shanghongiae</name>
    <dbReference type="NCBI Taxonomy" id="3111773"/>
    <lineage>
        <taxon>Bacteria</taxon>
        <taxon>Bacillati</taxon>
        <taxon>Actinomycetota</taxon>
        <taxon>Coriobacteriia</taxon>
        <taxon>Eggerthellales</taxon>
        <taxon>Eggerthellaceae</taxon>
        <taxon>Adlercreutzia</taxon>
    </lineage>
</organism>
<sequence length="230" mass="24574">MRDQTRSKPLRRRVLAVLLVAVVVAGLAVAVANVVTVAATRERVVTVDGAASALAADPADAVVVLGASVYPDGTPSDILADRLEVACDLYKAGAARAIIVSGDNRTSHYNESDAMKAYCVTLGVPSEDVYVDHAGNTTYESMWRARHVFGAERIIVATQAYHLYRAMFAADCLGMDTWGVACDKGAYDNQQRYSIREVLARTKDFYAALLRLPVATSGEAVSLDASGDLT</sequence>
<reference evidence="2 3" key="1">
    <citation type="submission" date="2024-01" db="EMBL/GenBank/DDBJ databases">
        <title>novel species in genus Adlercreutzia.</title>
        <authorList>
            <person name="Liu X."/>
        </authorList>
    </citation>
    <scope>NUCLEOTIDE SEQUENCE [LARGE SCALE GENOMIC DNA]</scope>
    <source>
        <strain evidence="2 3">R22</strain>
    </source>
</reference>
<keyword evidence="3" id="KW-1185">Reference proteome</keyword>
<comment type="caution">
    <text evidence="2">The sequence shown here is derived from an EMBL/GenBank/DDBJ whole genome shotgun (WGS) entry which is preliminary data.</text>
</comment>
<evidence type="ECO:0000313" key="2">
    <source>
        <dbReference type="EMBL" id="MEC4295399.1"/>
    </source>
</evidence>
<dbReference type="InterPro" id="IPR014729">
    <property type="entry name" value="Rossmann-like_a/b/a_fold"/>
</dbReference>
<dbReference type="Proteomes" id="UP001343724">
    <property type="component" value="Unassembled WGS sequence"/>
</dbReference>
<dbReference type="PANTHER" id="PTHR30336">
    <property type="entry name" value="INNER MEMBRANE PROTEIN, PROBABLE PERMEASE"/>
    <property type="match status" value="1"/>
</dbReference>
<proteinExistence type="predicted"/>
<dbReference type="EMBL" id="JAYMFH010000012">
    <property type="protein sequence ID" value="MEC4295399.1"/>
    <property type="molecule type" value="Genomic_DNA"/>
</dbReference>
<dbReference type="Gene3D" id="3.40.50.620">
    <property type="entry name" value="HUPs"/>
    <property type="match status" value="1"/>
</dbReference>
<evidence type="ECO:0000259" key="1">
    <source>
        <dbReference type="Pfam" id="PF02698"/>
    </source>
</evidence>
<dbReference type="Pfam" id="PF02698">
    <property type="entry name" value="DUF218"/>
    <property type="match status" value="1"/>
</dbReference>
<dbReference type="PANTHER" id="PTHR30336:SF6">
    <property type="entry name" value="INTEGRAL MEMBRANE PROTEIN"/>
    <property type="match status" value="1"/>
</dbReference>
<protein>
    <submittedName>
        <fullName evidence="2">ElyC/SanA/YdcF family protein</fullName>
    </submittedName>
</protein>
<evidence type="ECO:0000313" key="3">
    <source>
        <dbReference type="Proteomes" id="UP001343724"/>
    </source>
</evidence>
<gene>
    <name evidence="2" type="ORF">VJ920_08750</name>
</gene>
<dbReference type="InterPro" id="IPR003848">
    <property type="entry name" value="DUF218"/>
</dbReference>
<feature type="domain" description="DUF218" evidence="1">
    <location>
        <begin position="60"/>
        <end position="199"/>
    </location>
</feature>
<dbReference type="RefSeq" id="WP_326440353.1">
    <property type="nucleotide sequence ID" value="NZ_JAYMFH010000012.1"/>
</dbReference>
<name>A0ABU6IZT3_9ACTN</name>
<dbReference type="CDD" id="cd06259">
    <property type="entry name" value="YdcF-like"/>
    <property type="match status" value="1"/>
</dbReference>
<accession>A0ABU6IZT3</accession>